<dbReference type="PANTHER" id="PTHR13939:SF0">
    <property type="entry name" value="NMN AMIDOHYDROLASE-LIKE PROTEIN YFAY"/>
    <property type="match status" value="1"/>
</dbReference>
<dbReference type="SUPFAM" id="SSF53218">
    <property type="entry name" value="Molybdenum cofactor biosynthesis proteins"/>
    <property type="match status" value="1"/>
</dbReference>
<dbReference type="HAMAP" id="MF_00226_B">
    <property type="entry name" value="CinA_B"/>
    <property type="match status" value="1"/>
</dbReference>
<dbReference type="NCBIfam" id="TIGR00200">
    <property type="entry name" value="cinA_nterm"/>
    <property type="match status" value="1"/>
</dbReference>
<evidence type="ECO:0000313" key="4">
    <source>
        <dbReference type="Proteomes" id="UP001500736"/>
    </source>
</evidence>
<evidence type="ECO:0000313" key="3">
    <source>
        <dbReference type="EMBL" id="GAA0741454.1"/>
    </source>
</evidence>
<dbReference type="InterPro" id="IPR008136">
    <property type="entry name" value="CinA_C"/>
</dbReference>
<dbReference type="PANTHER" id="PTHR13939">
    <property type="entry name" value="NICOTINAMIDE-NUCLEOTIDE AMIDOHYDROLASE PNCC"/>
    <property type="match status" value="1"/>
</dbReference>
<feature type="domain" description="MoaB/Mog" evidence="2">
    <location>
        <begin position="4"/>
        <end position="172"/>
    </location>
</feature>
<accession>A0ABN1JLA3</accession>
<dbReference type="InterPro" id="IPR036425">
    <property type="entry name" value="MoaB/Mog-like_dom_sf"/>
</dbReference>
<dbReference type="NCBIfam" id="NF001813">
    <property type="entry name" value="PRK00549.1"/>
    <property type="match status" value="1"/>
</dbReference>
<dbReference type="EMBL" id="BAAAGF010000001">
    <property type="protein sequence ID" value="GAA0741454.1"/>
    <property type="molecule type" value="Genomic_DNA"/>
</dbReference>
<dbReference type="Gene3D" id="3.90.950.20">
    <property type="entry name" value="CinA-like"/>
    <property type="match status" value="1"/>
</dbReference>
<comment type="caution">
    <text evidence="3">The sequence shown here is derived from an EMBL/GenBank/DDBJ whole genome shotgun (WGS) entry which is preliminary data.</text>
</comment>
<dbReference type="CDD" id="cd00885">
    <property type="entry name" value="cinA"/>
    <property type="match status" value="1"/>
</dbReference>
<reference evidence="3 4" key="1">
    <citation type="journal article" date="2019" name="Int. J. Syst. Evol. Microbiol.">
        <title>The Global Catalogue of Microorganisms (GCM) 10K type strain sequencing project: providing services to taxonomists for standard genome sequencing and annotation.</title>
        <authorList>
            <consortium name="The Broad Institute Genomics Platform"/>
            <consortium name="The Broad Institute Genome Sequencing Center for Infectious Disease"/>
            <person name="Wu L."/>
            <person name="Ma J."/>
        </authorList>
    </citation>
    <scope>NUCLEOTIDE SEQUENCE [LARGE SCALE GENOMIC DNA]</scope>
    <source>
        <strain evidence="3 4">JCM 15976</strain>
    </source>
</reference>
<dbReference type="NCBIfam" id="TIGR00199">
    <property type="entry name" value="PncC_domain"/>
    <property type="match status" value="1"/>
</dbReference>
<dbReference type="Gene3D" id="3.40.980.10">
    <property type="entry name" value="MoaB/Mog-like domain"/>
    <property type="match status" value="1"/>
</dbReference>
<dbReference type="Proteomes" id="UP001500736">
    <property type="component" value="Unassembled WGS sequence"/>
</dbReference>
<protein>
    <recommendedName>
        <fullName evidence="1">CinA-like protein</fullName>
    </recommendedName>
</protein>
<dbReference type="PIRSF" id="PIRSF006728">
    <property type="entry name" value="CinA"/>
    <property type="match status" value="1"/>
</dbReference>
<organism evidence="3 4">
    <name type="scientific">Gaetbulibacter jejuensis</name>
    <dbReference type="NCBI Taxonomy" id="584607"/>
    <lineage>
        <taxon>Bacteria</taxon>
        <taxon>Pseudomonadati</taxon>
        <taxon>Bacteroidota</taxon>
        <taxon>Flavobacteriia</taxon>
        <taxon>Flavobacteriales</taxon>
        <taxon>Flavobacteriaceae</taxon>
        <taxon>Gaetbulibacter</taxon>
    </lineage>
</organism>
<dbReference type="Pfam" id="PF02464">
    <property type="entry name" value="CinA"/>
    <property type="match status" value="1"/>
</dbReference>
<dbReference type="SUPFAM" id="SSF142433">
    <property type="entry name" value="CinA-like"/>
    <property type="match status" value="1"/>
</dbReference>
<name>A0ABN1JLA3_9FLAO</name>
<dbReference type="Pfam" id="PF18146">
    <property type="entry name" value="CinA_KH"/>
    <property type="match status" value="1"/>
</dbReference>
<dbReference type="InterPro" id="IPR041424">
    <property type="entry name" value="CinA_KH"/>
</dbReference>
<dbReference type="InterPro" id="IPR001453">
    <property type="entry name" value="MoaB/Mog_dom"/>
</dbReference>
<dbReference type="NCBIfam" id="TIGR00177">
    <property type="entry name" value="molyb_syn"/>
    <property type="match status" value="1"/>
</dbReference>
<dbReference type="InterPro" id="IPR050101">
    <property type="entry name" value="CinA"/>
</dbReference>
<evidence type="ECO:0000256" key="1">
    <source>
        <dbReference type="HAMAP-Rule" id="MF_00226"/>
    </source>
</evidence>
<dbReference type="InterPro" id="IPR008135">
    <property type="entry name" value="Competence-induced_CinA"/>
</dbReference>
<proteinExistence type="inferred from homology"/>
<dbReference type="SMART" id="SM00852">
    <property type="entry name" value="MoCF_biosynth"/>
    <property type="match status" value="1"/>
</dbReference>
<keyword evidence="4" id="KW-1185">Reference proteome</keyword>
<comment type="similarity">
    <text evidence="1">Belongs to the CinA family.</text>
</comment>
<dbReference type="RefSeq" id="WP_343796699.1">
    <property type="nucleotide sequence ID" value="NZ_BAAAGF010000001.1"/>
</dbReference>
<evidence type="ECO:0000259" key="2">
    <source>
        <dbReference type="SMART" id="SM00852"/>
    </source>
</evidence>
<gene>
    <name evidence="3" type="ORF">GCM10009431_12610</name>
</gene>
<dbReference type="InterPro" id="IPR036653">
    <property type="entry name" value="CinA-like_C"/>
</dbReference>
<dbReference type="Pfam" id="PF00994">
    <property type="entry name" value="MoCF_biosynth"/>
    <property type="match status" value="1"/>
</dbReference>
<sequence length="412" mass="45732">MQAEIITIGDEILIGQVIDTNSAFIAEQLNKIGVSVYQITSVQDDRAHILKSLAEAEENADIIIITGGLGPTKDDITKKTIAEYFDDELVEDLSVRKNIEFLWEHYIKKPLSQVNIDQALVPTKSKVLMNKYGSAPGMWLEKNGKVFVSLPGVPFEMKALIKDEVMPRLREQFQFPYIKHKTVLTNGLGESTLAERIEEWEDNLPQFLKLAYLPSLGRVRLRLSAKHQNKELVETTIQEEINKLLPQIEDIFVGFEDEGLLEEIIGKHLVKLNKTIATAESCTGGKIAESFTANAGASQYFKGSVVSYATEAKINVLKIDEALIKKYSVVSAQVAEAMATSVLQLFNTDYAIATTGNAGPSKGDADAEVGTVFIAIATKDKVYSQEFNFGNHRTKVIKKAVNKAFEMIQKEI</sequence>